<dbReference type="GO" id="GO:0016020">
    <property type="term" value="C:membrane"/>
    <property type="evidence" value="ECO:0007669"/>
    <property type="project" value="UniProtKB-SubCell"/>
</dbReference>
<feature type="transmembrane region" description="Helical" evidence="6">
    <location>
        <begin position="381"/>
        <end position="407"/>
    </location>
</feature>
<name>A0AAN6V926_9PEZI</name>
<dbReference type="GeneID" id="87816087"/>
<keyword evidence="8" id="KW-1185">Reference proteome</keyword>
<evidence type="ECO:0000256" key="1">
    <source>
        <dbReference type="ARBA" id="ARBA00004141"/>
    </source>
</evidence>
<feature type="region of interest" description="Disordered" evidence="5">
    <location>
        <begin position="414"/>
        <end position="437"/>
    </location>
</feature>
<dbReference type="RefSeq" id="XP_062640381.1">
    <property type="nucleotide sequence ID" value="XM_062779474.1"/>
</dbReference>
<dbReference type="Gene3D" id="1.20.58.340">
    <property type="entry name" value="Magnesium transport protein CorA, transmembrane region"/>
    <property type="match status" value="1"/>
</dbReference>
<evidence type="ECO:0000313" key="7">
    <source>
        <dbReference type="EMBL" id="KAK4147010.1"/>
    </source>
</evidence>
<gene>
    <name evidence="7" type="ORF">C8A04DRAFT_25204</name>
</gene>
<comment type="subcellular location">
    <subcellularLocation>
        <location evidence="1">Membrane</location>
        <topology evidence="1">Multi-pass membrane protein</topology>
    </subcellularLocation>
</comment>
<comment type="caution">
    <text evidence="7">The sequence shown here is derived from an EMBL/GenBank/DDBJ whole genome shotgun (WGS) entry which is preliminary data.</text>
</comment>
<dbReference type="InterPro" id="IPR045863">
    <property type="entry name" value="CorA_TM1_TM2"/>
</dbReference>
<keyword evidence="4 6" id="KW-0472">Membrane</keyword>
<dbReference type="SUPFAM" id="SSF144083">
    <property type="entry name" value="Magnesium transport protein CorA, transmembrane region"/>
    <property type="match status" value="1"/>
</dbReference>
<evidence type="ECO:0000256" key="5">
    <source>
        <dbReference type="SAM" id="MobiDB-lite"/>
    </source>
</evidence>
<sequence length="537" mass="60658">MDDYMFRSYVAECKCVKEDTSYLEIFNYSDPSYNTCEEHRFGSDELSVEFSNFLHRRGAFAPPNLRPGVKQTGAIRLILQQNAKDPETFTPSHISFSHAAYEEMVRALHLPFRAIEGTSVVGPFFWCAFDQDDDDPHLQIVFRKSDVRKLGLTRGWELMLSHSFRTNTTTGYAKGTPSSDMVESIKHLRSCASQILHPLLLPVIIISHDLSQKNDQKQRQARDWLRTLESAVSMRAETLAEENKYIRGPMIDLDQINMDLVECHSRVLWKRPQAYQEIIRGMEKAMAAFWERAQRDEEAYGGEKGEVYRLHRSMLARLDFYSAKLTGIENYAHITLERLAVQRQALYNIIAQKESKLGLQMAGEQRRLAHASKRDSTSMKILSLLGAIFLPATYLASIFGMTFFNFVPDSGGGSSSPSPSSSSGSGSGSGSGSAVPAQPPWNPVSPLLWIYFAITIPVTMIIVITWRLWDKKREERYKAEDVALEEGIEQMEMKIMATMRKRTMSKMRTWDVTEGAGEGGLGFRGKAGKLGKGGKEK</sequence>
<keyword evidence="2 6" id="KW-0812">Transmembrane</keyword>
<feature type="compositionally biased region" description="Gly residues" evidence="5">
    <location>
        <begin position="517"/>
        <end position="531"/>
    </location>
</feature>
<feature type="compositionally biased region" description="Low complexity" evidence="5">
    <location>
        <begin position="415"/>
        <end position="424"/>
    </location>
</feature>
<accession>A0AAN6V926</accession>
<protein>
    <submittedName>
        <fullName evidence="7">Uncharacterized protein</fullName>
    </submittedName>
</protein>
<evidence type="ECO:0000256" key="3">
    <source>
        <dbReference type="ARBA" id="ARBA00022989"/>
    </source>
</evidence>
<feature type="transmembrane region" description="Helical" evidence="6">
    <location>
        <begin position="448"/>
        <end position="469"/>
    </location>
</feature>
<dbReference type="AlphaFoldDB" id="A0AAN6V926"/>
<evidence type="ECO:0000313" key="8">
    <source>
        <dbReference type="Proteomes" id="UP001302676"/>
    </source>
</evidence>
<keyword evidence="3 6" id="KW-1133">Transmembrane helix</keyword>
<dbReference type="Proteomes" id="UP001302676">
    <property type="component" value="Unassembled WGS sequence"/>
</dbReference>
<feature type="region of interest" description="Disordered" evidence="5">
    <location>
        <begin position="517"/>
        <end position="537"/>
    </location>
</feature>
<proteinExistence type="predicted"/>
<evidence type="ECO:0000256" key="6">
    <source>
        <dbReference type="SAM" id="Phobius"/>
    </source>
</evidence>
<dbReference type="EMBL" id="MU853558">
    <property type="protein sequence ID" value="KAK4147010.1"/>
    <property type="molecule type" value="Genomic_DNA"/>
</dbReference>
<evidence type="ECO:0000256" key="4">
    <source>
        <dbReference type="ARBA" id="ARBA00023136"/>
    </source>
</evidence>
<reference evidence="7" key="2">
    <citation type="submission" date="2023-05" db="EMBL/GenBank/DDBJ databases">
        <authorList>
            <consortium name="Lawrence Berkeley National Laboratory"/>
            <person name="Steindorff A."/>
            <person name="Hensen N."/>
            <person name="Bonometti L."/>
            <person name="Westerberg I."/>
            <person name="Brannstrom I.O."/>
            <person name="Guillou S."/>
            <person name="Cros-Aarteil S."/>
            <person name="Calhoun S."/>
            <person name="Haridas S."/>
            <person name="Kuo A."/>
            <person name="Mondo S."/>
            <person name="Pangilinan J."/>
            <person name="Riley R."/>
            <person name="Labutti K."/>
            <person name="Andreopoulos B."/>
            <person name="Lipzen A."/>
            <person name="Chen C."/>
            <person name="Yanf M."/>
            <person name="Daum C."/>
            <person name="Ng V."/>
            <person name="Clum A."/>
            <person name="Ohm R."/>
            <person name="Martin F."/>
            <person name="Silar P."/>
            <person name="Natvig D."/>
            <person name="Lalanne C."/>
            <person name="Gautier V."/>
            <person name="Ament-Velasquez S.L."/>
            <person name="Kruys A."/>
            <person name="Hutchinson M.I."/>
            <person name="Powell A.J."/>
            <person name="Barry K."/>
            <person name="Miller A.N."/>
            <person name="Grigoriev I.V."/>
            <person name="Debuchy R."/>
            <person name="Gladieux P."/>
            <person name="Thoren M.H."/>
            <person name="Johannesson H."/>
        </authorList>
    </citation>
    <scope>NUCLEOTIDE SEQUENCE</scope>
    <source>
        <strain evidence="7">CBS 141.50</strain>
    </source>
</reference>
<evidence type="ECO:0000256" key="2">
    <source>
        <dbReference type="ARBA" id="ARBA00022692"/>
    </source>
</evidence>
<organism evidence="7 8">
    <name type="scientific">Dichotomopilus funicola</name>
    <dbReference type="NCBI Taxonomy" id="1934379"/>
    <lineage>
        <taxon>Eukaryota</taxon>
        <taxon>Fungi</taxon>
        <taxon>Dikarya</taxon>
        <taxon>Ascomycota</taxon>
        <taxon>Pezizomycotina</taxon>
        <taxon>Sordariomycetes</taxon>
        <taxon>Sordariomycetidae</taxon>
        <taxon>Sordariales</taxon>
        <taxon>Chaetomiaceae</taxon>
        <taxon>Dichotomopilus</taxon>
    </lineage>
</organism>
<reference evidence="7" key="1">
    <citation type="journal article" date="2023" name="Mol. Phylogenet. Evol.">
        <title>Genome-scale phylogeny and comparative genomics of the fungal order Sordariales.</title>
        <authorList>
            <person name="Hensen N."/>
            <person name="Bonometti L."/>
            <person name="Westerberg I."/>
            <person name="Brannstrom I.O."/>
            <person name="Guillou S."/>
            <person name="Cros-Aarteil S."/>
            <person name="Calhoun S."/>
            <person name="Haridas S."/>
            <person name="Kuo A."/>
            <person name="Mondo S."/>
            <person name="Pangilinan J."/>
            <person name="Riley R."/>
            <person name="LaButti K."/>
            <person name="Andreopoulos B."/>
            <person name="Lipzen A."/>
            <person name="Chen C."/>
            <person name="Yan M."/>
            <person name="Daum C."/>
            <person name="Ng V."/>
            <person name="Clum A."/>
            <person name="Steindorff A."/>
            <person name="Ohm R.A."/>
            <person name="Martin F."/>
            <person name="Silar P."/>
            <person name="Natvig D.O."/>
            <person name="Lalanne C."/>
            <person name="Gautier V."/>
            <person name="Ament-Velasquez S.L."/>
            <person name="Kruys A."/>
            <person name="Hutchinson M.I."/>
            <person name="Powell A.J."/>
            <person name="Barry K."/>
            <person name="Miller A.N."/>
            <person name="Grigoriev I.V."/>
            <person name="Debuchy R."/>
            <person name="Gladieux P."/>
            <person name="Hiltunen Thoren M."/>
            <person name="Johannesson H."/>
        </authorList>
    </citation>
    <scope>NUCLEOTIDE SEQUENCE</scope>
    <source>
        <strain evidence="7">CBS 141.50</strain>
    </source>
</reference>